<evidence type="ECO:0000313" key="4">
    <source>
        <dbReference type="EMBL" id="GAP36117.1"/>
    </source>
</evidence>
<evidence type="ECO:0000256" key="2">
    <source>
        <dbReference type="ARBA" id="ARBA00023033"/>
    </source>
</evidence>
<dbReference type="AlphaFoldDB" id="A0A0K8P0D9"/>
<dbReference type="NCBIfam" id="NF005720">
    <property type="entry name" value="PRK07538.1"/>
    <property type="match status" value="1"/>
</dbReference>
<feature type="domain" description="FAD-binding" evidence="3">
    <location>
        <begin position="15"/>
        <end position="185"/>
    </location>
</feature>
<keyword evidence="2" id="KW-0503">Monooxygenase</keyword>
<dbReference type="PRINTS" id="PR00420">
    <property type="entry name" value="RNGMNOXGNASE"/>
</dbReference>
<dbReference type="PANTHER" id="PTHR13789:SF268">
    <property type="entry name" value="5-METHYLPHENAZINE-1-CARBOXYLATE 1-MONOOXYGENASE"/>
    <property type="match status" value="1"/>
</dbReference>
<organism evidence="4 5">
    <name type="scientific">Piscinibacter sakaiensis</name>
    <name type="common">Ideonella sakaiensis</name>
    <dbReference type="NCBI Taxonomy" id="1547922"/>
    <lineage>
        <taxon>Bacteria</taxon>
        <taxon>Pseudomonadati</taxon>
        <taxon>Pseudomonadota</taxon>
        <taxon>Betaproteobacteria</taxon>
        <taxon>Burkholderiales</taxon>
        <taxon>Sphaerotilaceae</taxon>
        <taxon>Piscinibacter</taxon>
    </lineage>
</organism>
<dbReference type="Proteomes" id="UP000037660">
    <property type="component" value="Unassembled WGS sequence"/>
</dbReference>
<dbReference type="SUPFAM" id="SSF51905">
    <property type="entry name" value="FAD/NAD(P)-binding domain"/>
    <property type="match status" value="1"/>
</dbReference>
<reference evidence="4 5" key="2">
    <citation type="journal article" date="2016" name="Science">
        <title>A bacterium that degrades and assimilates poly(ethylene terephthalate).</title>
        <authorList>
            <person name="Yoshida S."/>
            <person name="Hiraga K."/>
            <person name="Takehana T."/>
            <person name="Taniguchi I."/>
            <person name="Yamaji H."/>
            <person name="Maeda Y."/>
            <person name="Toyohara K."/>
            <person name="Miyamoto K."/>
            <person name="Kimura Y."/>
            <person name="Oda K."/>
        </authorList>
    </citation>
    <scope>NUCLEOTIDE SEQUENCE [LARGE SCALE GENOMIC DNA]</scope>
    <source>
        <strain evidence="5">NBRC 110686 / TISTR 2288 / 201-F6</strain>
    </source>
</reference>
<keyword evidence="5" id="KW-1185">Reference proteome</keyword>
<dbReference type="Gene3D" id="3.30.9.30">
    <property type="match status" value="1"/>
</dbReference>
<dbReference type="PANTHER" id="PTHR13789">
    <property type="entry name" value="MONOOXYGENASE"/>
    <property type="match status" value="1"/>
</dbReference>
<dbReference type="Gene3D" id="3.50.50.60">
    <property type="entry name" value="FAD/NAD(P)-binding domain"/>
    <property type="match status" value="1"/>
</dbReference>
<reference evidence="5" key="1">
    <citation type="submission" date="2015-07" db="EMBL/GenBank/DDBJ databases">
        <title>Discovery of a poly(ethylene terephthalate assimilation.</title>
        <authorList>
            <person name="Yoshida S."/>
            <person name="Hiraga K."/>
            <person name="Takehana T."/>
            <person name="Taniguchi I."/>
            <person name="Yamaji H."/>
            <person name="Maeda Y."/>
            <person name="Toyohara K."/>
            <person name="Miyamoto K."/>
            <person name="Kimura Y."/>
            <person name="Oda K."/>
        </authorList>
    </citation>
    <scope>NUCLEOTIDE SEQUENCE [LARGE SCALE GENOMIC DNA]</scope>
    <source>
        <strain evidence="5">NBRC 110686 / TISTR 2288 / 201-F6</strain>
    </source>
</reference>
<dbReference type="InterPro" id="IPR036188">
    <property type="entry name" value="FAD/NAD-bd_sf"/>
</dbReference>
<feature type="domain" description="FAD-binding" evidence="3">
    <location>
        <begin position="307"/>
        <end position="359"/>
    </location>
</feature>
<dbReference type="EMBL" id="BBYR01000032">
    <property type="protein sequence ID" value="GAP36117.1"/>
    <property type="molecule type" value="Genomic_DNA"/>
</dbReference>
<dbReference type="GO" id="GO:0071949">
    <property type="term" value="F:FAD binding"/>
    <property type="evidence" value="ECO:0007669"/>
    <property type="project" value="InterPro"/>
</dbReference>
<proteinExistence type="predicted"/>
<dbReference type="InterPro" id="IPR050493">
    <property type="entry name" value="FAD-dep_Monooxygenase_BioMet"/>
</dbReference>
<gene>
    <name evidence="4" type="ORF">ISF6_1957</name>
</gene>
<dbReference type="GO" id="GO:0004497">
    <property type="term" value="F:monooxygenase activity"/>
    <property type="evidence" value="ECO:0007669"/>
    <property type="project" value="UniProtKB-KW"/>
</dbReference>
<dbReference type="RefSeq" id="WP_054020133.1">
    <property type="nucleotide sequence ID" value="NZ_BBYR01000032.1"/>
</dbReference>
<evidence type="ECO:0000256" key="1">
    <source>
        <dbReference type="ARBA" id="ARBA00023002"/>
    </source>
</evidence>
<dbReference type="OrthoDB" id="9782160at2"/>
<accession>A0A0K8P0D9</accession>
<name>A0A0K8P0D9_PISS1</name>
<keyword evidence="1" id="KW-0560">Oxidoreductase</keyword>
<dbReference type="Pfam" id="PF01494">
    <property type="entry name" value="FAD_binding_3"/>
    <property type="match status" value="2"/>
</dbReference>
<evidence type="ECO:0000259" key="3">
    <source>
        <dbReference type="Pfam" id="PF01494"/>
    </source>
</evidence>
<protein>
    <submittedName>
        <fullName evidence="4">2-polyprenyl-6-methoxyphenol hydroxylase</fullName>
    </submittedName>
</protein>
<sequence length="438" mass="46721">MAQAAGTTTDSRAQAPVLIAGGGIGGMALALTLHQIGVPCVVLEQVPALLPLGVGINLQPNAVRELFELGIDEALLDRIGLPAREWALVGRNGHDVYAEPRGREAGYRWPQYAVHRGQLQMLLADAVRERLGAQALRLGHRVAGYRQDEAGVFAQVETRDGARFELPGRLLVACDGLHSAVRQQMHPAQPPIQWGGAIMWRGVTPGVPIRTGASFVGVGGLRHRIVLYPISRPDPATGLAAINWIAEITVDPSRGWGHGDWTRRVALEEFAHHFDGWNYGWLDVPALLRGAGEIYEYPMIDRDPVPTWVDGRVALLGDAAHVMYPVGSNGASQAVVDARVLGAALVAHGVGPAALQAYDQQLCGPVSALVLRNRGSGPFGLLGLVDDRCGGVFERIDDVIPAAEREAYMARYKQAAGFAMETLNAAPPTLAPGARVAG</sequence>
<dbReference type="STRING" id="1547922.ISF6_1957"/>
<evidence type="ECO:0000313" key="5">
    <source>
        <dbReference type="Proteomes" id="UP000037660"/>
    </source>
</evidence>
<dbReference type="InterPro" id="IPR002938">
    <property type="entry name" value="FAD-bd"/>
</dbReference>
<dbReference type="SUPFAM" id="SSF54373">
    <property type="entry name" value="FAD-linked reductases, C-terminal domain"/>
    <property type="match status" value="1"/>
</dbReference>
<comment type="caution">
    <text evidence="4">The sequence shown here is derived from an EMBL/GenBank/DDBJ whole genome shotgun (WGS) entry which is preliminary data.</text>
</comment>